<evidence type="ECO:0000259" key="2">
    <source>
        <dbReference type="Pfam" id="PF25917"/>
    </source>
</evidence>
<dbReference type="NCBIfam" id="TIGR01730">
    <property type="entry name" value="RND_mfp"/>
    <property type="match status" value="1"/>
</dbReference>
<dbReference type="Pfam" id="PF25989">
    <property type="entry name" value="YknX_C"/>
    <property type="match status" value="1"/>
</dbReference>
<dbReference type="InterPro" id="IPR058637">
    <property type="entry name" value="YknX-like_C"/>
</dbReference>
<dbReference type="PANTHER" id="PTHR30158">
    <property type="entry name" value="ACRA/E-RELATED COMPONENT OF DRUG EFFLUX TRANSPORTER"/>
    <property type="match status" value="1"/>
</dbReference>
<dbReference type="InterPro" id="IPR058626">
    <property type="entry name" value="MdtA-like_b-barrel"/>
</dbReference>
<reference evidence="5 6" key="1">
    <citation type="journal article" date="2015" name="Int. J. Syst. Evol. Microbiol.">
        <title>Carboxylicivirga linearis sp. nov., isolated from a sea cucumber culture pond.</title>
        <authorList>
            <person name="Wang F.Q."/>
            <person name="Zhou Y.X."/>
            <person name="Lin X.Z."/>
            <person name="Chen G.J."/>
            <person name="Du Z.J."/>
        </authorList>
    </citation>
    <scope>NUCLEOTIDE SEQUENCE [LARGE SCALE GENOMIC DNA]</scope>
    <source>
        <strain evidence="5 6">FB218</strain>
    </source>
</reference>
<dbReference type="Gene3D" id="2.40.30.170">
    <property type="match status" value="1"/>
</dbReference>
<dbReference type="Gene3D" id="2.40.420.20">
    <property type="match status" value="1"/>
</dbReference>
<accession>A0ABS5K0B8</accession>
<evidence type="ECO:0000313" key="6">
    <source>
        <dbReference type="Proteomes" id="UP000708576"/>
    </source>
</evidence>
<dbReference type="EMBL" id="JAGUCO010000025">
    <property type="protein sequence ID" value="MBS2100555.1"/>
    <property type="molecule type" value="Genomic_DNA"/>
</dbReference>
<sequence length="352" mass="38719">MKTIALGVFGFFIMVSCSQKPTQSMNQSSVKTYPVQKMAAKDVELHTVFPTVLQGEIDIEIKPRIDGFIEAVYVDEGSIVKKGQVLFEINSPVSEQNLETAEANYNTARLDVERMRPLADKGIISNVLLQTYENAFSSAEAAYESAKATLSWTKVKSPVDGIVGTLPFRLGSLVNSSSVLTSVANTQHVVAYFSMNEKELLQYMRSWEGDTQAEKIKNMPSVKLMLADGSEYEHEGRIETISGVVDVNTGSVNFRAVFDNPNGLLRSGTSGQVIIPRTMKDVFLIPQKSTFSQQNKVLVFKYEDGKAKQKVISVKSTPNGQYYAVLDGLKGGDQIITDGVSTLKDGMEIQIQ</sequence>
<evidence type="ECO:0000313" key="5">
    <source>
        <dbReference type="EMBL" id="MBS2100555.1"/>
    </source>
</evidence>
<evidence type="ECO:0000259" key="4">
    <source>
        <dbReference type="Pfam" id="PF25989"/>
    </source>
</evidence>
<name>A0ABS5K0B8_9BACT</name>
<feature type="domain" description="Multidrug resistance protein MdtA-like barrel-sandwich hybrid" evidence="2">
    <location>
        <begin position="59"/>
        <end position="178"/>
    </location>
</feature>
<dbReference type="Gene3D" id="2.40.50.100">
    <property type="match status" value="1"/>
</dbReference>
<proteinExistence type="inferred from homology"/>
<protein>
    <submittedName>
        <fullName evidence="5">Efflux RND transporter periplasmic adaptor subunit</fullName>
    </submittedName>
</protein>
<comment type="similarity">
    <text evidence="1">Belongs to the membrane fusion protein (MFP) (TC 8.A.1) family.</text>
</comment>
<dbReference type="Proteomes" id="UP000708576">
    <property type="component" value="Unassembled WGS sequence"/>
</dbReference>
<dbReference type="SUPFAM" id="SSF111369">
    <property type="entry name" value="HlyD-like secretion proteins"/>
    <property type="match status" value="1"/>
</dbReference>
<gene>
    <name evidence="5" type="ORF">KEM10_19880</name>
</gene>
<dbReference type="InterPro" id="IPR058625">
    <property type="entry name" value="MdtA-like_BSH"/>
</dbReference>
<dbReference type="PANTHER" id="PTHR30158:SF23">
    <property type="entry name" value="MULTIDRUG RESISTANCE PROTEIN MEXA"/>
    <property type="match status" value="1"/>
</dbReference>
<dbReference type="Gene3D" id="1.10.287.470">
    <property type="entry name" value="Helix hairpin bin"/>
    <property type="match status" value="1"/>
</dbReference>
<evidence type="ECO:0000259" key="3">
    <source>
        <dbReference type="Pfam" id="PF25944"/>
    </source>
</evidence>
<dbReference type="Pfam" id="PF25917">
    <property type="entry name" value="BSH_RND"/>
    <property type="match status" value="1"/>
</dbReference>
<evidence type="ECO:0000256" key="1">
    <source>
        <dbReference type="ARBA" id="ARBA00009477"/>
    </source>
</evidence>
<dbReference type="Pfam" id="PF25944">
    <property type="entry name" value="Beta-barrel_RND"/>
    <property type="match status" value="1"/>
</dbReference>
<organism evidence="5 6">
    <name type="scientific">Carboxylicivirga linearis</name>
    <dbReference type="NCBI Taxonomy" id="1628157"/>
    <lineage>
        <taxon>Bacteria</taxon>
        <taxon>Pseudomonadati</taxon>
        <taxon>Bacteroidota</taxon>
        <taxon>Bacteroidia</taxon>
        <taxon>Marinilabiliales</taxon>
        <taxon>Marinilabiliaceae</taxon>
        <taxon>Carboxylicivirga</taxon>
    </lineage>
</organism>
<dbReference type="RefSeq" id="WP_212218633.1">
    <property type="nucleotide sequence ID" value="NZ_JAGUCO010000025.1"/>
</dbReference>
<keyword evidence="6" id="KW-1185">Reference proteome</keyword>
<dbReference type="PROSITE" id="PS51257">
    <property type="entry name" value="PROKAR_LIPOPROTEIN"/>
    <property type="match status" value="1"/>
</dbReference>
<feature type="domain" description="YknX-like C-terminal permuted SH3-like" evidence="4">
    <location>
        <begin position="285"/>
        <end position="350"/>
    </location>
</feature>
<feature type="domain" description="Multidrug resistance protein MdtA-like beta-barrel" evidence="3">
    <location>
        <begin position="211"/>
        <end position="273"/>
    </location>
</feature>
<dbReference type="InterPro" id="IPR006143">
    <property type="entry name" value="RND_pump_MFP"/>
</dbReference>
<comment type="caution">
    <text evidence="5">The sequence shown here is derived from an EMBL/GenBank/DDBJ whole genome shotgun (WGS) entry which is preliminary data.</text>
</comment>